<proteinExistence type="predicted"/>
<feature type="region of interest" description="Disordered" evidence="1">
    <location>
        <begin position="466"/>
        <end position="519"/>
    </location>
</feature>
<dbReference type="PROSITE" id="PS50181">
    <property type="entry name" value="FBOX"/>
    <property type="match status" value="1"/>
</dbReference>
<feature type="region of interest" description="Disordered" evidence="1">
    <location>
        <begin position="533"/>
        <end position="557"/>
    </location>
</feature>
<feature type="compositionally biased region" description="Polar residues" evidence="1">
    <location>
        <begin position="548"/>
        <end position="557"/>
    </location>
</feature>
<evidence type="ECO:0000313" key="3">
    <source>
        <dbReference type="EMBL" id="KAK5144319.1"/>
    </source>
</evidence>
<dbReference type="InterPro" id="IPR036047">
    <property type="entry name" value="F-box-like_dom_sf"/>
</dbReference>
<dbReference type="InterPro" id="IPR036322">
    <property type="entry name" value="WD40_repeat_dom_sf"/>
</dbReference>
<dbReference type="SUPFAM" id="SSF81383">
    <property type="entry name" value="F-box domain"/>
    <property type="match status" value="1"/>
</dbReference>
<dbReference type="InterPro" id="IPR001810">
    <property type="entry name" value="F-box_dom"/>
</dbReference>
<keyword evidence="4" id="KW-1185">Reference proteome</keyword>
<reference evidence="3 4" key="1">
    <citation type="submission" date="2023-08" db="EMBL/GenBank/DDBJ databases">
        <title>Black Yeasts Isolated from many extreme environments.</title>
        <authorList>
            <person name="Coleine C."/>
            <person name="Stajich J.E."/>
            <person name="Selbmann L."/>
        </authorList>
    </citation>
    <scope>NUCLEOTIDE SEQUENCE [LARGE SCALE GENOMIC DNA]</scope>
    <source>
        <strain evidence="3 4">CCFEE 5386</strain>
    </source>
</reference>
<feature type="region of interest" description="Disordered" evidence="1">
    <location>
        <begin position="571"/>
        <end position="591"/>
    </location>
</feature>
<comment type="caution">
    <text evidence="3">The sequence shown here is derived from an EMBL/GenBank/DDBJ whole genome shotgun (WGS) entry which is preliminary data.</text>
</comment>
<evidence type="ECO:0000256" key="1">
    <source>
        <dbReference type="SAM" id="MobiDB-lite"/>
    </source>
</evidence>
<dbReference type="Gene3D" id="1.20.1280.50">
    <property type="match status" value="1"/>
</dbReference>
<organism evidence="3 4">
    <name type="scientific">Rachicladosporium monterosium</name>
    <dbReference type="NCBI Taxonomy" id="1507873"/>
    <lineage>
        <taxon>Eukaryota</taxon>
        <taxon>Fungi</taxon>
        <taxon>Dikarya</taxon>
        <taxon>Ascomycota</taxon>
        <taxon>Pezizomycotina</taxon>
        <taxon>Dothideomycetes</taxon>
        <taxon>Dothideomycetidae</taxon>
        <taxon>Cladosporiales</taxon>
        <taxon>Cladosporiaceae</taxon>
        <taxon>Rachicladosporium</taxon>
    </lineage>
</organism>
<dbReference type="Proteomes" id="UP001308179">
    <property type="component" value="Unassembled WGS sequence"/>
</dbReference>
<evidence type="ECO:0000313" key="4">
    <source>
        <dbReference type="Proteomes" id="UP001308179"/>
    </source>
</evidence>
<name>A0ABR0L6M7_9PEZI</name>
<sequence>MSFADPIVRLPPELTLRILEFAPISSLANLTAVSKAWHNFIDVTHQEAIYSKRTGTTGPHGSEDMTKVSSYSQYLESAESSKSLCQRQALLSRSWRSDRPMTTQTVLEPGGGGYFQFRADFTRRFFISTSEKGELNVTDMESATLLWSLPSTLVSNVDSEQPCGLLEYEDGVAVFARDDNVLEVWQTDAGVLRRGEFRRWAVLPHEEEIWDAHLFGGVLRCVLSTGESLVYDLRRQAPKLTQRIQIAERDITYMCQDAKVVVYSMGRLGLYVHDQQSGELLGILKPGPEVSRYHILRPCHIRVRYQKLVPITVAAGPLPRYSHADATTLEEDLWCACALDGNLMVCLSTTGFVYICPDWRQAVEGQHQHSAVIECQDGSYRFEFQTLLSVKNHRIAFVNQDWIYVVALDDEDRVQRPFAQSKDPSSRIWPSYAYLANEWVGNGDPTSCIALFNDCIMSTCAVDIPRPTPVHSNTAAGEEADDEIEDEVDDEVDDQTDDEVNDAVDETTDNGSDDEDEDDGTYETRILRILSFAPQAEETHRPLGEAPTLSSDEMTASLTSQMDRWAVASLFDEEQRRRSRKTCSDGRSNLGRVKARGCEADVSLP</sequence>
<feature type="compositionally biased region" description="Acidic residues" evidence="1">
    <location>
        <begin position="478"/>
        <end position="519"/>
    </location>
</feature>
<protein>
    <recommendedName>
        <fullName evidence="2">F-box domain-containing protein</fullName>
    </recommendedName>
</protein>
<evidence type="ECO:0000259" key="2">
    <source>
        <dbReference type="PROSITE" id="PS50181"/>
    </source>
</evidence>
<dbReference type="EMBL" id="JAVRRR010000235">
    <property type="protein sequence ID" value="KAK5144319.1"/>
    <property type="molecule type" value="Genomic_DNA"/>
</dbReference>
<feature type="domain" description="F-box" evidence="2">
    <location>
        <begin position="4"/>
        <end position="53"/>
    </location>
</feature>
<gene>
    <name evidence="3" type="ORF">LTR32_003740</name>
</gene>
<dbReference type="SUPFAM" id="SSF50978">
    <property type="entry name" value="WD40 repeat-like"/>
    <property type="match status" value="1"/>
</dbReference>
<dbReference type="Pfam" id="PF12937">
    <property type="entry name" value="F-box-like"/>
    <property type="match status" value="1"/>
</dbReference>
<accession>A0ABR0L6M7</accession>